<dbReference type="AlphaFoldDB" id="A0A060XTT3"/>
<dbReference type="GO" id="GO:0034515">
    <property type="term" value="C:proteasome storage granule"/>
    <property type="evidence" value="ECO:0007669"/>
    <property type="project" value="TreeGrafter"/>
</dbReference>
<dbReference type="STRING" id="8022.A0A060XTT3"/>
<sequence>MSVTELQCLSLSLTPEQCPSVVSLLSESYNPHVRCGAAMALGICCAGTGNKVSTSSTSCTVHPFPTSLPSHSVNKLHILFSSPKSAQRLTCRHLMQLHGSKIKGL</sequence>
<dbReference type="PANTHER" id="PTHR10943">
    <property type="entry name" value="26S PROTEASOME NON-ATPASE REGULATORY SUBUNIT"/>
    <property type="match status" value="1"/>
</dbReference>
<protein>
    <submittedName>
        <fullName evidence="2">Uncharacterized protein</fullName>
    </submittedName>
</protein>
<dbReference type="GO" id="GO:0005634">
    <property type="term" value="C:nucleus"/>
    <property type="evidence" value="ECO:0007669"/>
    <property type="project" value="TreeGrafter"/>
</dbReference>
<dbReference type="Gene3D" id="1.25.10.10">
    <property type="entry name" value="Leucine-rich Repeat Variant"/>
    <property type="match status" value="1"/>
</dbReference>
<accession>A0A060XTT3</accession>
<evidence type="ECO:0000256" key="1">
    <source>
        <dbReference type="ARBA" id="ARBA00022737"/>
    </source>
</evidence>
<dbReference type="EMBL" id="FR906029">
    <property type="protein sequence ID" value="CDQ82697.1"/>
    <property type="molecule type" value="Genomic_DNA"/>
</dbReference>
<evidence type="ECO:0000313" key="3">
    <source>
        <dbReference type="Proteomes" id="UP000193380"/>
    </source>
</evidence>
<dbReference type="InterPro" id="IPR011989">
    <property type="entry name" value="ARM-like"/>
</dbReference>
<dbReference type="PaxDb" id="8022-A0A060XTT3"/>
<gene>
    <name evidence="2" type="ORF">GSONMT00045766001</name>
</gene>
<dbReference type="PANTHER" id="PTHR10943:SF2">
    <property type="entry name" value="26S PROTEASOME NON-ATPASE REGULATORY SUBUNIT 1"/>
    <property type="match status" value="1"/>
</dbReference>
<dbReference type="GO" id="GO:0008540">
    <property type="term" value="C:proteasome regulatory particle, base subcomplex"/>
    <property type="evidence" value="ECO:0007669"/>
    <property type="project" value="TreeGrafter"/>
</dbReference>
<name>A0A060XTT3_ONCMY</name>
<organism evidence="2 3">
    <name type="scientific">Oncorhynchus mykiss</name>
    <name type="common">Rainbow trout</name>
    <name type="synonym">Salmo gairdneri</name>
    <dbReference type="NCBI Taxonomy" id="8022"/>
    <lineage>
        <taxon>Eukaryota</taxon>
        <taxon>Metazoa</taxon>
        <taxon>Chordata</taxon>
        <taxon>Craniata</taxon>
        <taxon>Vertebrata</taxon>
        <taxon>Euteleostomi</taxon>
        <taxon>Actinopterygii</taxon>
        <taxon>Neopterygii</taxon>
        <taxon>Teleostei</taxon>
        <taxon>Protacanthopterygii</taxon>
        <taxon>Salmoniformes</taxon>
        <taxon>Salmonidae</taxon>
        <taxon>Salmoninae</taxon>
        <taxon>Oncorhynchus</taxon>
    </lineage>
</organism>
<dbReference type="Proteomes" id="UP000193380">
    <property type="component" value="Unassembled WGS sequence"/>
</dbReference>
<keyword evidence="1" id="KW-0677">Repeat</keyword>
<evidence type="ECO:0000313" key="2">
    <source>
        <dbReference type="EMBL" id="CDQ82697.1"/>
    </source>
</evidence>
<reference evidence="2" key="2">
    <citation type="submission" date="2014-03" db="EMBL/GenBank/DDBJ databases">
        <authorList>
            <person name="Genoscope - CEA"/>
        </authorList>
    </citation>
    <scope>NUCLEOTIDE SEQUENCE</scope>
</reference>
<reference evidence="2" key="1">
    <citation type="journal article" date="2014" name="Nat. Commun.">
        <title>The rainbow trout genome provides novel insights into evolution after whole-genome duplication in vertebrates.</title>
        <authorList>
            <person name="Berthelot C."/>
            <person name="Brunet F."/>
            <person name="Chalopin D."/>
            <person name="Juanchich A."/>
            <person name="Bernard M."/>
            <person name="Noel B."/>
            <person name="Bento P."/>
            <person name="Da Silva C."/>
            <person name="Labadie K."/>
            <person name="Alberti A."/>
            <person name="Aury J.M."/>
            <person name="Louis A."/>
            <person name="Dehais P."/>
            <person name="Bardou P."/>
            <person name="Montfort J."/>
            <person name="Klopp C."/>
            <person name="Cabau C."/>
            <person name="Gaspin C."/>
            <person name="Thorgaard G.H."/>
            <person name="Boussaha M."/>
            <person name="Quillet E."/>
            <person name="Guyomard R."/>
            <person name="Galiana D."/>
            <person name="Bobe J."/>
            <person name="Volff J.N."/>
            <person name="Genet C."/>
            <person name="Wincker P."/>
            <person name="Jaillon O."/>
            <person name="Roest Crollius H."/>
            <person name="Guiguen Y."/>
        </authorList>
    </citation>
    <scope>NUCLEOTIDE SEQUENCE [LARGE SCALE GENOMIC DNA]</scope>
</reference>
<dbReference type="GO" id="GO:0043161">
    <property type="term" value="P:proteasome-mediated ubiquitin-dependent protein catabolic process"/>
    <property type="evidence" value="ECO:0007669"/>
    <property type="project" value="TreeGrafter"/>
</dbReference>
<proteinExistence type="predicted"/>